<gene>
    <name evidence="1" type="ORF">XBI1_1870067</name>
</gene>
<dbReference type="HOGENOM" id="CLU_3259897_0_0_6"/>
<accession>A0A077QIC7</accession>
<organism evidence="1">
    <name type="scientific">Xenorhabdus bovienii str. Intermedium</name>
    <dbReference type="NCBI Taxonomy" id="1379677"/>
    <lineage>
        <taxon>Bacteria</taxon>
        <taxon>Pseudomonadati</taxon>
        <taxon>Pseudomonadota</taxon>
        <taxon>Gammaproteobacteria</taxon>
        <taxon>Enterobacterales</taxon>
        <taxon>Morganellaceae</taxon>
        <taxon>Xenorhabdus</taxon>
    </lineage>
</organism>
<reference evidence="1" key="1">
    <citation type="submission" date="2013-07" db="EMBL/GenBank/DDBJ databases">
        <title>Sub-species coevolution in mutualistic symbiosis.</title>
        <authorList>
            <person name="Murfin K."/>
            <person name="Klassen J."/>
            <person name="Lee M."/>
            <person name="Forst S."/>
            <person name="Stock P."/>
            <person name="Goodrich-Blair H."/>
        </authorList>
    </citation>
    <scope>NUCLEOTIDE SEQUENCE [LARGE SCALE GENOMIC DNA]</scope>
    <source>
        <strain evidence="1">Intermedium</strain>
    </source>
</reference>
<protein>
    <submittedName>
        <fullName evidence="1">Uncharacterized protein</fullName>
    </submittedName>
</protein>
<name>A0A077QIC7_XENBV</name>
<comment type="caution">
    <text evidence="1">The sequence shown here is derived from an EMBL/GenBank/DDBJ whole genome shotgun (WGS) entry which is preliminary data.</text>
</comment>
<dbReference type="AlphaFoldDB" id="A0A077QIC7"/>
<proteinExistence type="predicted"/>
<evidence type="ECO:0000313" key="1">
    <source>
        <dbReference type="EMBL" id="CDH32101.1"/>
    </source>
</evidence>
<sequence length="42" mass="5236">MLQTSNYYVQDKFYYSKENIYSTISYCFYYNIKFFTCVIKTN</sequence>
<dbReference type="Proteomes" id="UP000028480">
    <property type="component" value="Unassembled WGS sequence"/>
</dbReference>
<dbReference type="EMBL" id="CBTB010000098">
    <property type="protein sequence ID" value="CDH32101.1"/>
    <property type="molecule type" value="Genomic_DNA"/>
</dbReference>